<sequence length="187" mass="21475">MKREEAFEILKKYMSSESLLKHSFAVEGSMRGLARKYNEDVEKWSIVGLLHDIDYEKYPDTHPEEGQNILKEENIEEEIRVAIYGHAKESKSYREGLMAKALFAVDELSSFIVACALVRPSKSFEDLELKSVKKKLKDKGFAKGVNREIIKESSEELGLESSELITEIIEALRVRERELNLEGYSLL</sequence>
<evidence type="ECO:0000313" key="3">
    <source>
        <dbReference type="Proteomes" id="UP000031366"/>
    </source>
</evidence>
<dbReference type="InterPro" id="IPR003607">
    <property type="entry name" value="HD/PDEase_dom"/>
</dbReference>
<feature type="domain" description="HD/PDEase" evidence="1">
    <location>
        <begin position="15"/>
        <end position="120"/>
    </location>
</feature>
<dbReference type="InterPro" id="IPR006674">
    <property type="entry name" value="HD_domain"/>
</dbReference>
<dbReference type="AlphaFoldDB" id="A0A0C1UG47"/>
<dbReference type="STRING" id="29341.RSJ17_15515"/>
<dbReference type="CDD" id="cd00077">
    <property type="entry name" value="HDc"/>
    <property type="match status" value="1"/>
</dbReference>
<keyword evidence="3" id="KW-1185">Reference proteome</keyword>
<evidence type="ECO:0000259" key="1">
    <source>
        <dbReference type="SMART" id="SM00471"/>
    </source>
</evidence>
<gene>
    <name evidence="2" type="ORF">U732_2001</name>
</gene>
<dbReference type="RefSeq" id="WP_039633974.1">
    <property type="nucleotide sequence ID" value="NZ_AYSO01000017.1"/>
</dbReference>
<dbReference type="SMART" id="SM00471">
    <property type="entry name" value="HDc"/>
    <property type="match status" value="1"/>
</dbReference>
<dbReference type="SUPFAM" id="SSF109604">
    <property type="entry name" value="HD-domain/PDEase-like"/>
    <property type="match status" value="1"/>
</dbReference>
<dbReference type="InterPro" id="IPR006675">
    <property type="entry name" value="HDIG_dom"/>
</dbReference>
<comment type="caution">
    <text evidence="2">The sequence shown here is derived from an EMBL/GenBank/DDBJ whole genome shotgun (WGS) entry which is preliminary data.</text>
</comment>
<dbReference type="Pfam" id="PF01966">
    <property type="entry name" value="HD"/>
    <property type="match status" value="1"/>
</dbReference>
<dbReference type="Proteomes" id="UP000031366">
    <property type="component" value="Unassembled WGS sequence"/>
</dbReference>
<proteinExistence type="predicted"/>
<reference evidence="2 3" key="1">
    <citation type="journal article" date="2015" name="Infect. Genet. Evol.">
        <title>Genomic sequences of six botulinum neurotoxin-producing strains representing three clostridial species illustrate the mobility and diversity of botulinum neurotoxin genes.</title>
        <authorList>
            <person name="Smith T.J."/>
            <person name="Hill K.K."/>
            <person name="Xie G."/>
            <person name="Foley B.T."/>
            <person name="Williamson C.H."/>
            <person name="Foster J.T."/>
            <person name="Johnson S.L."/>
            <person name="Chertkov O."/>
            <person name="Teshima H."/>
            <person name="Gibbons H.S."/>
            <person name="Johnsky L.A."/>
            <person name="Karavis M.A."/>
            <person name="Smith L.A."/>
        </authorList>
    </citation>
    <scope>NUCLEOTIDE SEQUENCE [LARGE SCALE GENOMIC DNA]</scope>
    <source>
        <strain evidence="2 3">CDC 2741</strain>
    </source>
</reference>
<evidence type="ECO:0000313" key="2">
    <source>
        <dbReference type="EMBL" id="KIE46370.1"/>
    </source>
</evidence>
<dbReference type="PANTHER" id="PTHR38659:SF1">
    <property type="entry name" value="METAL DEPENDENT PHOSPHOHYDROLASE"/>
    <property type="match status" value="1"/>
</dbReference>
<organism evidence="2 3">
    <name type="scientific">Clostridium argentinense CDC 2741</name>
    <dbReference type="NCBI Taxonomy" id="1418104"/>
    <lineage>
        <taxon>Bacteria</taxon>
        <taxon>Bacillati</taxon>
        <taxon>Bacillota</taxon>
        <taxon>Clostridia</taxon>
        <taxon>Eubacteriales</taxon>
        <taxon>Clostridiaceae</taxon>
        <taxon>Clostridium</taxon>
    </lineage>
</organism>
<accession>A0A0C1UG47</accession>
<name>A0A0C1UG47_9CLOT</name>
<dbReference type="OrthoDB" id="9801160at2"/>
<dbReference type="NCBIfam" id="TIGR00277">
    <property type="entry name" value="HDIG"/>
    <property type="match status" value="1"/>
</dbReference>
<dbReference type="Gene3D" id="1.10.3210.10">
    <property type="entry name" value="Hypothetical protein af1432"/>
    <property type="match status" value="1"/>
</dbReference>
<protein>
    <recommendedName>
        <fullName evidence="1">HD/PDEase domain-containing protein</fullName>
    </recommendedName>
</protein>
<dbReference type="PANTHER" id="PTHR38659">
    <property type="entry name" value="METAL-DEPENDENT PHOSPHOHYDROLASE"/>
    <property type="match status" value="1"/>
</dbReference>
<dbReference type="EMBL" id="AYSO01000017">
    <property type="protein sequence ID" value="KIE46370.1"/>
    <property type="molecule type" value="Genomic_DNA"/>
</dbReference>